<sequence>MIEQRAMRRFAPTRAGIINLWDYRDEEFLFVDGWLVLRGPNGSGKTKALEVLFPFVLDGRIEPRRLNPFASEDRTMKSNLLYRGQEVTHAYVWMEFGDGEQYVTLGIGLRAHRHVDRVTRWHFVVDGRVGVDFSLLDADDRPLNRRDLIDRLGADAVRDSAEDYRHLVDARLFGLGPARYEQLLDLVLTLRKPQLAKDLNPVELSRTLQRGLRPVEDHLLVEAARSFDDMETVARTLEGLVAADGATAGFLAVYSTYLRTHARAAADTLTARRDAVATRSTALADARRAADAAAEAESAAGTRLRAVEGEPGRLRAHLDSLKASAAYQSHEQLADLERHVHDLAEAAERAGGTVAAEETAAARRRTEWERAMVATRDARAVADRLAAELLLDAETAGITWSADDVAPDDLAARITARVAARRDDVRAVREQVARHAQAERDHSRAAAEAAGATAAASDAEQDERSAEDAVAQARERLRAQLGQWTQGNAGLLADIARPELARALAAVVDTTGEPGARTLREVYAEATAAAVTRWRDRLAALAAHRAALADRRAEVAAERDRIAAEHDDAPPVPVTRQATRTGRPGAPLWRLVRFADEVTGADAAAIEAALHAAGLLDAWLHPNPEATATALAGDDLDGYLLPLPPHRRPTGATLADVLIPEEQDDVPAGRIIEVLASVVLADPTSTEVGAAPVTVGVDGRYAQGVSLGRFTKTSCEYIGATARAARRTARVAECDRQLATIDADLGAVDRDRASVEALLAAVDAAAAQLPAPAPVHAALRELDRAAATLRARQEASAAAAARLDQTLAERSATSAALRRTTAERSLPVDRLDDTAEAVDRFEKRGVRLESARPAAARAAEQEDQARQRHDEAVDRFTAAQDTARTATSRHRDKAEAYRTLRDSVGADAERVLADVARTADRITEAEQAVEQARTQLGAARERRAAALTRVELGEQAVTAAVTEAQHDAQRLRPYAQPDLLGLLRCPTDLRWPTQTPGDELHPQVAALHEAILTATRELNPTETSLKQSATRLTTALTELQAQLPAAGLDHRPEWDTDDGVIVVRVADEQGLTPVAHFADRIARERRDQEQLLTDSEQRVLEDALLGQLARQIHHRTIEARDLVAAMDSQMRARRMSSGLTVGVGWRLADDLDAEQRDVCKLLERDPARLGPAQLTTMRRHFAARIKTARAAAPERPYRELLGDVLDYRQWRTFAFTLHRPGGGTEALTRARHSQLSGGEQSVSLHLPLFAAANALFGSARPDAPRLLGLDEAFAGVDDTGRGELMALAKQFDLDLFMTGYDLWATHPAVSGAAHYDLSHSAVEHAVSAVLLVWDGSTNVADFDGTLARALGSPETRRAPGGRDEPDRAAVLLDLADE</sequence>
<comment type="caution">
    <text evidence="3">The sequence shown here is derived from an EMBL/GenBank/DDBJ whole genome shotgun (WGS) entry which is preliminary data.</text>
</comment>
<feature type="compositionally biased region" description="Basic and acidic residues" evidence="2">
    <location>
        <begin position="462"/>
        <end position="471"/>
    </location>
</feature>
<proteinExistence type="predicted"/>
<feature type="region of interest" description="Disordered" evidence="2">
    <location>
        <begin position="852"/>
        <end position="871"/>
    </location>
</feature>
<name>A0ABU5JAV7_9ACTN</name>
<keyword evidence="4" id="KW-1185">Reference proteome</keyword>
<organism evidence="3 4">
    <name type="scientific">Micromonospora sicca</name>
    <dbReference type="NCBI Taxonomy" id="2202420"/>
    <lineage>
        <taxon>Bacteria</taxon>
        <taxon>Bacillati</taxon>
        <taxon>Actinomycetota</taxon>
        <taxon>Actinomycetes</taxon>
        <taxon>Micromonosporales</taxon>
        <taxon>Micromonosporaceae</taxon>
        <taxon>Micromonospora</taxon>
    </lineage>
</organism>
<dbReference type="InterPro" id="IPR027417">
    <property type="entry name" value="P-loop_NTPase"/>
</dbReference>
<accession>A0ABU5JAV7</accession>
<dbReference type="RefSeq" id="WP_322440026.1">
    <property type="nucleotide sequence ID" value="NZ_JAXOTQ010000010.1"/>
</dbReference>
<dbReference type="Pfam" id="PF13558">
    <property type="entry name" value="SbcC_Walker_B"/>
    <property type="match status" value="1"/>
</dbReference>
<protein>
    <submittedName>
        <fullName evidence="3">TIGR02680 family protein</fullName>
    </submittedName>
</protein>
<evidence type="ECO:0000256" key="1">
    <source>
        <dbReference type="SAM" id="Coils"/>
    </source>
</evidence>
<dbReference type="Proteomes" id="UP001290101">
    <property type="component" value="Unassembled WGS sequence"/>
</dbReference>
<dbReference type="NCBIfam" id="TIGR02680">
    <property type="entry name" value="TIGR02680 family protein"/>
    <property type="match status" value="1"/>
</dbReference>
<evidence type="ECO:0000313" key="3">
    <source>
        <dbReference type="EMBL" id="MDZ5489732.1"/>
    </source>
</evidence>
<dbReference type="EMBL" id="JAXOTQ010000010">
    <property type="protein sequence ID" value="MDZ5489732.1"/>
    <property type="molecule type" value="Genomic_DNA"/>
</dbReference>
<feature type="compositionally biased region" description="Low complexity" evidence="2">
    <location>
        <begin position="446"/>
        <end position="458"/>
    </location>
</feature>
<dbReference type="InterPro" id="IPR013496">
    <property type="entry name" value="CHP02680"/>
</dbReference>
<gene>
    <name evidence="3" type="ORF">U2F25_09690</name>
</gene>
<dbReference type="SUPFAM" id="SSF52540">
    <property type="entry name" value="P-loop containing nucleoside triphosphate hydrolases"/>
    <property type="match status" value="1"/>
</dbReference>
<evidence type="ECO:0000313" key="4">
    <source>
        <dbReference type="Proteomes" id="UP001290101"/>
    </source>
</evidence>
<feature type="compositionally biased region" description="Basic and acidic residues" evidence="2">
    <location>
        <begin position="859"/>
        <end position="871"/>
    </location>
</feature>
<reference evidence="3 4" key="1">
    <citation type="submission" date="2023-12" db="EMBL/GenBank/DDBJ databases">
        <title>Micromonospora sp. nov., isolated from Atacama Desert.</title>
        <authorList>
            <person name="Carro L."/>
            <person name="Golinska P."/>
            <person name="Klenk H.-P."/>
            <person name="Goodfellow M."/>
        </authorList>
    </citation>
    <scope>NUCLEOTIDE SEQUENCE [LARGE SCALE GENOMIC DNA]</scope>
    <source>
        <strain evidence="3 4">4G53</strain>
    </source>
</reference>
<feature type="compositionally biased region" description="Basic and acidic residues" evidence="2">
    <location>
        <begin position="432"/>
        <end position="445"/>
    </location>
</feature>
<feature type="region of interest" description="Disordered" evidence="2">
    <location>
        <begin position="432"/>
        <end position="471"/>
    </location>
</feature>
<dbReference type="Gene3D" id="3.40.50.300">
    <property type="entry name" value="P-loop containing nucleotide triphosphate hydrolases"/>
    <property type="match status" value="1"/>
</dbReference>
<evidence type="ECO:0000256" key="2">
    <source>
        <dbReference type="SAM" id="MobiDB-lite"/>
    </source>
</evidence>
<keyword evidence="1" id="KW-0175">Coiled coil</keyword>
<feature type="coiled-coil region" evidence="1">
    <location>
        <begin position="915"/>
        <end position="942"/>
    </location>
</feature>